<comment type="caution">
    <text evidence="1">The sequence shown here is derived from an EMBL/GenBank/DDBJ whole genome shotgun (WGS) entry which is preliminary data.</text>
</comment>
<gene>
    <name evidence="1" type="ORF">KPZU09_34360</name>
</gene>
<protein>
    <submittedName>
        <fullName evidence="1">Uncharacterized protein</fullName>
    </submittedName>
</protein>
<dbReference type="Proteomes" id="UP000655094">
    <property type="component" value="Unassembled WGS sequence"/>
</dbReference>
<evidence type="ECO:0000313" key="2">
    <source>
        <dbReference type="Proteomes" id="UP000655094"/>
    </source>
</evidence>
<proteinExistence type="predicted"/>
<dbReference type="AlphaFoldDB" id="A0A919HTP7"/>
<dbReference type="EMBL" id="BNFF01000001">
    <property type="protein sequence ID" value="GHK53700.1"/>
    <property type="molecule type" value="Genomic_DNA"/>
</dbReference>
<name>A0A919HTP7_KLEPN</name>
<accession>A0A919HTP7</accession>
<organism evidence="1 2">
    <name type="scientific">Klebsiella pneumoniae</name>
    <dbReference type="NCBI Taxonomy" id="573"/>
    <lineage>
        <taxon>Bacteria</taxon>
        <taxon>Pseudomonadati</taxon>
        <taxon>Pseudomonadota</taxon>
        <taxon>Gammaproteobacteria</taxon>
        <taxon>Enterobacterales</taxon>
        <taxon>Enterobacteriaceae</taxon>
        <taxon>Klebsiella/Raoultella group</taxon>
        <taxon>Klebsiella</taxon>
        <taxon>Klebsiella pneumoniae complex</taxon>
    </lineage>
</organism>
<reference evidence="1" key="1">
    <citation type="submission" date="2020-10" db="EMBL/GenBank/DDBJ databases">
        <title>Genome Sequence of ESBL Producing Zambian Clinical Strains.</title>
        <authorList>
            <person name="Shawa M."/>
            <person name="Furuta Y."/>
            <person name="Simbotwe M."/>
            <person name="Mulenga E."/>
            <person name="Mubanga M."/>
            <person name="Mulenga G."/>
            <person name="Kaile C."/>
            <person name="Zorigt T."/>
            <person name="Hang'ombe B."/>
            <person name="Higashi H."/>
        </authorList>
    </citation>
    <scope>NUCLEOTIDE SEQUENCE</scope>
    <source>
        <strain evidence="1">Zam_UTH_09</strain>
    </source>
</reference>
<evidence type="ECO:0000313" key="1">
    <source>
        <dbReference type="EMBL" id="GHK53700.1"/>
    </source>
</evidence>
<sequence>MNRVCQRGDLLHPGTEFCKVALRFTQQPRPAAGVWRQLVSGEQIAGMSKSQRFESTTAAL</sequence>